<keyword evidence="4" id="KW-1185">Reference proteome</keyword>
<reference evidence="3 4" key="1">
    <citation type="submission" date="2020-01" db="EMBL/GenBank/DDBJ databases">
        <title>Ponticoccus aerotolerans gen. nov., sp. nov., an anaerobic bacterium and proposal of Ponticoccusceae fam. nov., Ponticoccusles ord. nov. and Ponticoccuse classis nov. in the phylum Kiritimatiellaeota.</title>
        <authorList>
            <person name="Zhou L.Y."/>
            <person name="Du Z.J."/>
        </authorList>
    </citation>
    <scope>NUCLEOTIDE SEQUENCE [LARGE SCALE GENOMIC DNA]</scope>
    <source>
        <strain evidence="3 4">S-5007</strain>
    </source>
</reference>
<gene>
    <name evidence="3" type="ORF">GT409_07640</name>
</gene>
<protein>
    <submittedName>
        <fullName evidence="3">DUF2264 domain-containing protein</fullName>
    </submittedName>
</protein>
<dbReference type="Pfam" id="PF10022">
    <property type="entry name" value="DUF2264"/>
    <property type="match status" value="1"/>
</dbReference>
<dbReference type="InterPro" id="IPR049237">
    <property type="entry name" value="DUF2264_C"/>
</dbReference>
<feature type="domain" description="DUF2264" evidence="2">
    <location>
        <begin position="374"/>
        <end position="585"/>
    </location>
</feature>
<dbReference type="Pfam" id="PF20938">
    <property type="entry name" value="DUF2264_C"/>
    <property type="match status" value="1"/>
</dbReference>
<accession>A0A6P1MB50</accession>
<sequence>MMMAFDLPIAANPLTTRADVQEAVRQICEPLKPHFSDGKALVRLGATCTNYGERRCEMEAFARPFWGLMPLAAGGGESDFWEICREGLLNGTNPDHPEYWGDLVDVDQLAVEMPPVALALALAPAQFWTPFSDAEREQIVAWMDQINHKAMSDNNWRAFPILVNASLKKAGMPYNAEVMEAGLQRLEDFYLGDGWYSDGTGKRMDYYIPFAIHFYSLIYAGLMGDEDPERAAKFKERAVLFTKDYLHWFTADGTALPFGRSLIYRFAQGAFWGALAFADCEALPWGVVKGMYLRHLRHWFSQPIFTPDGLLSIGYEYPNLLMSEFYNGPGSPYWAMKAFLPLAVAEDHPFWTSEELPFPNLGNLSVQKHALMQIASSENHDHLVALTAGQWCGLDFGHTAEKYSKFAYSSHFGFSVSREATGLVKGAYDSMLALSDGEDHWRVRRQCESVEITDDAVISIWKPWPDVEIETRLEFRGPWHVRTHTIKTGRALETAEGGFAVEREDGLSPLTDVVEKAGGVLYRGSGILNVEGDRETQVIEPLPNTNLNHPRTVIPTLTGHLEPGEHQLICAVLGLPDAEQANQVWALPVSD</sequence>
<evidence type="ECO:0000259" key="2">
    <source>
        <dbReference type="Pfam" id="PF20938"/>
    </source>
</evidence>
<organism evidence="3 4">
    <name type="scientific">Tichowtungia aerotolerans</name>
    <dbReference type="NCBI Taxonomy" id="2697043"/>
    <lineage>
        <taxon>Bacteria</taxon>
        <taxon>Pseudomonadati</taxon>
        <taxon>Kiritimatiellota</taxon>
        <taxon>Tichowtungiia</taxon>
        <taxon>Tichowtungiales</taxon>
        <taxon>Tichowtungiaceae</taxon>
        <taxon>Tichowtungia</taxon>
    </lineage>
</organism>
<dbReference type="EMBL" id="CP047593">
    <property type="protein sequence ID" value="QHI69328.1"/>
    <property type="molecule type" value="Genomic_DNA"/>
</dbReference>
<name>A0A6P1MB50_9BACT</name>
<dbReference type="PANTHER" id="PTHR35339:SF4">
    <property type="entry name" value="LINALOOL DEHYDRATASE_ISOMERASE DOMAIN-CONTAINING PROTEIN"/>
    <property type="match status" value="1"/>
</dbReference>
<dbReference type="RefSeq" id="WP_160628510.1">
    <property type="nucleotide sequence ID" value="NZ_CP047593.1"/>
</dbReference>
<dbReference type="InterPro" id="IPR016624">
    <property type="entry name" value="UCP014753"/>
</dbReference>
<dbReference type="Proteomes" id="UP000464954">
    <property type="component" value="Chromosome"/>
</dbReference>
<feature type="domain" description="DUF2264" evidence="1">
    <location>
        <begin position="16"/>
        <end position="357"/>
    </location>
</feature>
<evidence type="ECO:0000313" key="4">
    <source>
        <dbReference type="Proteomes" id="UP000464954"/>
    </source>
</evidence>
<evidence type="ECO:0000259" key="1">
    <source>
        <dbReference type="Pfam" id="PF10022"/>
    </source>
</evidence>
<evidence type="ECO:0000313" key="3">
    <source>
        <dbReference type="EMBL" id="QHI69328.1"/>
    </source>
</evidence>
<proteinExistence type="predicted"/>
<dbReference type="KEGG" id="taer:GT409_07640"/>
<dbReference type="PANTHER" id="PTHR35339">
    <property type="entry name" value="LINALOOL DEHYDRATASE_ISOMERASE DOMAIN-CONTAINING PROTEIN"/>
    <property type="match status" value="1"/>
</dbReference>
<dbReference type="AlphaFoldDB" id="A0A6P1MB50"/>
<dbReference type="PIRSF" id="PIRSF014753">
    <property type="entry name" value="UCP014753"/>
    <property type="match status" value="1"/>
</dbReference>
<dbReference type="InterPro" id="IPR049349">
    <property type="entry name" value="DUF2264_N"/>
</dbReference>